<dbReference type="EMBL" id="CM055103">
    <property type="protein sequence ID" value="KAJ7535795.1"/>
    <property type="molecule type" value="Genomic_DNA"/>
</dbReference>
<dbReference type="Proteomes" id="UP001162992">
    <property type="component" value="Chromosome 12"/>
</dbReference>
<protein>
    <submittedName>
        <fullName evidence="1">Uncharacterized protein</fullName>
    </submittedName>
</protein>
<evidence type="ECO:0000313" key="2">
    <source>
        <dbReference type="Proteomes" id="UP001162992"/>
    </source>
</evidence>
<accession>A0ACC2C1A4</accession>
<organism evidence="1 2">
    <name type="scientific">Diphasiastrum complanatum</name>
    <name type="common">Issler's clubmoss</name>
    <name type="synonym">Lycopodium complanatum</name>
    <dbReference type="NCBI Taxonomy" id="34168"/>
    <lineage>
        <taxon>Eukaryota</taxon>
        <taxon>Viridiplantae</taxon>
        <taxon>Streptophyta</taxon>
        <taxon>Embryophyta</taxon>
        <taxon>Tracheophyta</taxon>
        <taxon>Lycopodiopsida</taxon>
        <taxon>Lycopodiales</taxon>
        <taxon>Lycopodiaceae</taxon>
        <taxon>Lycopodioideae</taxon>
        <taxon>Diphasiastrum</taxon>
    </lineage>
</organism>
<name>A0ACC2C1A4_DIPCM</name>
<reference evidence="2" key="1">
    <citation type="journal article" date="2024" name="Proc. Natl. Acad. Sci. U.S.A.">
        <title>Extraordinary preservation of gene collinearity over three hundred million years revealed in homosporous lycophytes.</title>
        <authorList>
            <person name="Li C."/>
            <person name="Wickell D."/>
            <person name="Kuo L.Y."/>
            <person name="Chen X."/>
            <person name="Nie B."/>
            <person name="Liao X."/>
            <person name="Peng D."/>
            <person name="Ji J."/>
            <person name="Jenkins J."/>
            <person name="Williams M."/>
            <person name="Shu S."/>
            <person name="Plott C."/>
            <person name="Barry K."/>
            <person name="Rajasekar S."/>
            <person name="Grimwood J."/>
            <person name="Han X."/>
            <person name="Sun S."/>
            <person name="Hou Z."/>
            <person name="He W."/>
            <person name="Dai G."/>
            <person name="Sun C."/>
            <person name="Schmutz J."/>
            <person name="Leebens-Mack J.H."/>
            <person name="Li F.W."/>
            <person name="Wang L."/>
        </authorList>
    </citation>
    <scope>NUCLEOTIDE SEQUENCE [LARGE SCALE GENOMIC DNA]</scope>
    <source>
        <strain evidence="2">cv. PW_Plant_1</strain>
    </source>
</reference>
<gene>
    <name evidence="1" type="ORF">O6H91_12G046200</name>
</gene>
<comment type="caution">
    <text evidence="1">The sequence shown here is derived from an EMBL/GenBank/DDBJ whole genome shotgun (WGS) entry which is preliminary data.</text>
</comment>
<evidence type="ECO:0000313" key="1">
    <source>
        <dbReference type="EMBL" id="KAJ7535795.1"/>
    </source>
</evidence>
<proteinExistence type="predicted"/>
<keyword evidence="2" id="KW-1185">Reference proteome</keyword>
<sequence length="544" mass="61236">MEVCVVDLPKYGGVHGNMIGKDMLIFMFSTPGVWILLILIYVLTTFVFRKLCSISWKSSSSLPLPPGPCPWPIVGSIFQMGKLPHQYFAQLAKKYGSPIVHARLGHRHWIVVHSPETAMEVLKTRDMEFAYRAPSVFAEHFSFGYQNIAFRQHTDATWRHLRKLCATSLFATSSLRLSAALRQEEISTMISTIQSAAIKSGSTFLLKARPLMYETNMNMMSRMLFGKKYFGTAHSLGREAATFRIMLEQVVEESGKIHLGDLFPMLRWLDLQCTEKNLREQVRPAMEKFFAARISERKLQHHLDGGIREHTDFLDVLLSLKDGDTLSDICIMALLSDLMSGGSDTATVSVEWALSELIVHPNQLMKAQQEIDNVVGQYRLVQESDIPYLPYLHAIIKETMRLHPPVPLLIPHYSPITSHLGGYKVPAGSNVMVNAWAIGRDPNVWSNPEEFNPDRFLGVADTQFVGGKQFQLLPFSAGRRQCPGYPLAAIQVPHTLASLIHAFNWVPPAGQRSKDKNMNESFGLACYRAVPLEAAVSYRLKHVL</sequence>